<dbReference type="EMBL" id="JAZDRP010000002">
    <property type="protein sequence ID" value="MEE2525474.1"/>
    <property type="molecule type" value="Genomic_DNA"/>
</dbReference>
<organism evidence="1 2">
    <name type="scientific">Hyphobacterium lacteum</name>
    <dbReference type="NCBI Taxonomy" id="3116575"/>
    <lineage>
        <taxon>Bacteria</taxon>
        <taxon>Pseudomonadati</taxon>
        <taxon>Pseudomonadota</taxon>
        <taxon>Alphaproteobacteria</taxon>
        <taxon>Maricaulales</taxon>
        <taxon>Maricaulaceae</taxon>
        <taxon>Hyphobacterium</taxon>
    </lineage>
</organism>
<gene>
    <name evidence="1" type="ORF">V0U79_03785</name>
</gene>
<dbReference type="InterPro" id="IPR027417">
    <property type="entry name" value="P-loop_NTPase"/>
</dbReference>
<name>A0ABU7LPE4_9PROT</name>
<dbReference type="Proteomes" id="UP001354971">
    <property type="component" value="Unassembled WGS sequence"/>
</dbReference>
<evidence type="ECO:0000313" key="2">
    <source>
        <dbReference type="Proteomes" id="UP001354971"/>
    </source>
</evidence>
<protein>
    <submittedName>
        <fullName evidence="1">Sulfotransferase</fullName>
    </submittedName>
</protein>
<comment type="caution">
    <text evidence="1">The sequence shown here is derived from an EMBL/GenBank/DDBJ whole genome shotgun (WGS) entry which is preliminary data.</text>
</comment>
<dbReference type="RefSeq" id="WP_330198137.1">
    <property type="nucleotide sequence ID" value="NZ_JAZDRP010000002.1"/>
</dbReference>
<proteinExistence type="predicted"/>
<reference evidence="1 2" key="1">
    <citation type="submission" date="2024-01" db="EMBL/GenBank/DDBJ databases">
        <title>Hyphobacterium bacterium isolated from marine sediment.</title>
        <authorList>
            <person name="Zhao S."/>
        </authorList>
    </citation>
    <scope>NUCLEOTIDE SEQUENCE [LARGE SCALE GENOMIC DNA]</scope>
    <source>
        <strain evidence="2">HN65</strain>
    </source>
</reference>
<evidence type="ECO:0000313" key="1">
    <source>
        <dbReference type="EMBL" id="MEE2525474.1"/>
    </source>
</evidence>
<sequence length="280" mass="30969">MNTDQRLTGVMICGAGHSGSTLLGLILGRAANAFYMGEGGKVRYLHDLKKPLRKRACKVCGEDCPVWSGFHWDETQPLYRQVADHVGASTIVDSTKNPGWIKARTAELDAQGDKAVLIFLQRDGRAVLNSRFRKYPDKDAAEQIEAWKGQIAASRDVFDAFHGEKIEVRYEQLATSPEAVIHSICELAGLPFDPAMLDFTRGESHPLGGNTGTQFVAARDKVEDDPDAILKLTPRTESYYAEHSGDIRLDLRWKTEMPASKLALFNELAGEFNAAMAWGE</sequence>
<dbReference type="Gene3D" id="3.40.50.300">
    <property type="entry name" value="P-loop containing nucleotide triphosphate hydrolases"/>
    <property type="match status" value="1"/>
</dbReference>
<accession>A0ABU7LPE4</accession>
<dbReference type="Pfam" id="PF13469">
    <property type="entry name" value="Sulfotransfer_3"/>
    <property type="match status" value="1"/>
</dbReference>
<dbReference type="SUPFAM" id="SSF52540">
    <property type="entry name" value="P-loop containing nucleoside triphosphate hydrolases"/>
    <property type="match status" value="1"/>
</dbReference>
<keyword evidence="2" id="KW-1185">Reference proteome</keyword>